<dbReference type="Gene3D" id="3.40.50.150">
    <property type="entry name" value="Vaccinia Virus protein VP39"/>
    <property type="match status" value="1"/>
</dbReference>
<dbReference type="RefSeq" id="WP_346819069.1">
    <property type="nucleotide sequence ID" value="NZ_JBDKWZ010000001.1"/>
</dbReference>
<dbReference type="EMBL" id="JBDKWZ010000001">
    <property type="protein sequence ID" value="MEN7546281.1"/>
    <property type="molecule type" value="Genomic_DNA"/>
</dbReference>
<feature type="domain" description="CheR-type methyltransferase" evidence="1">
    <location>
        <begin position="9"/>
        <end position="254"/>
    </location>
</feature>
<proteinExistence type="predicted"/>
<reference evidence="2 3" key="1">
    <citation type="submission" date="2024-04" db="EMBL/GenBank/DDBJ databases">
        <title>Novel genus in family Flammeovirgaceae.</title>
        <authorList>
            <person name="Nguyen T.H."/>
            <person name="Vuong T.Q."/>
            <person name="Le H."/>
            <person name="Kim S.-G."/>
        </authorList>
    </citation>
    <scope>NUCLEOTIDE SEQUENCE [LARGE SCALE GENOMIC DNA]</scope>
    <source>
        <strain evidence="2 3">JCM 23209</strain>
    </source>
</reference>
<name>A0AAW9S5R3_9BACT</name>
<evidence type="ECO:0000313" key="3">
    <source>
        <dbReference type="Proteomes" id="UP001403385"/>
    </source>
</evidence>
<comment type="caution">
    <text evidence="2">The sequence shown here is derived from an EMBL/GenBank/DDBJ whole genome shotgun (WGS) entry which is preliminary data.</text>
</comment>
<keyword evidence="3" id="KW-1185">Reference proteome</keyword>
<dbReference type="InterPro" id="IPR050903">
    <property type="entry name" value="Bact_Chemotaxis_MeTrfase"/>
</dbReference>
<dbReference type="Proteomes" id="UP001403385">
    <property type="component" value="Unassembled WGS sequence"/>
</dbReference>
<dbReference type="GO" id="GO:0008757">
    <property type="term" value="F:S-adenosylmethionine-dependent methyltransferase activity"/>
    <property type="evidence" value="ECO:0007669"/>
    <property type="project" value="InterPro"/>
</dbReference>
<dbReference type="PROSITE" id="PS50123">
    <property type="entry name" value="CHER"/>
    <property type="match status" value="1"/>
</dbReference>
<dbReference type="PANTHER" id="PTHR24422">
    <property type="entry name" value="CHEMOTAXIS PROTEIN METHYLTRANSFERASE"/>
    <property type="match status" value="1"/>
</dbReference>
<dbReference type="SUPFAM" id="SSF47757">
    <property type="entry name" value="Chemotaxis receptor methyltransferase CheR, N-terminal domain"/>
    <property type="match status" value="1"/>
</dbReference>
<dbReference type="PANTHER" id="PTHR24422:SF8">
    <property type="entry name" value="CHEMOTAXIS PROTEIN"/>
    <property type="match status" value="1"/>
</dbReference>
<organism evidence="2 3">
    <name type="scientific">Rapidithrix thailandica</name>
    <dbReference type="NCBI Taxonomy" id="413964"/>
    <lineage>
        <taxon>Bacteria</taxon>
        <taxon>Pseudomonadati</taxon>
        <taxon>Bacteroidota</taxon>
        <taxon>Cytophagia</taxon>
        <taxon>Cytophagales</taxon>
        <taxon>Flammeovirgaceae</taxon>
        <taxon>Rapidithrix</taxon>
    </lineage>
</organism>
<dbReference type="InterPro" id="IPR022641">
    <property type="entry name" value="CheR_N"/>
</dbReference>
<sequence length="281" mass="33286">MGPISNQYISDQEIEQFLEIIFNHYGYDFREYSRAHIKRRILHWLHLQDIPTLQAAQEQIPQDIPLATALIRQFSICVTEMFRDPQFYLKFRQVAIPLLRTIPFIRIWNAGCASGEEVYSLAILLKEEGLYSRCRIYATDFNEMNLALARDGIYKNERMREYSINYRLSGGKEDFSTYYYSQYKAAIMHQNLKQNIVWANHNLVTDWVFNEFDLIICRNVMIYFTRPLRDKVFNLFVASLSPQGILCLGTKESLKFTLVQDQFSILSESEKIYKRKLMHHS</sequence>
<gene>
    <name evidence="2" type="ORF">AAG747_00085</name>
</gene>
<dbReference type="PRINTS" id="PR00996">
    <property type="entry name" value="CHERMTFRASE"/>
</dbReference>
<dbReference type="Pfam" id="PF03705">
    <property type="entry name" value="CheR_N"/>
    <property type="match status" value="1"/>
</dbReference>
<dbReference type="SUPFAM" id="SSF53335">
    <property type="entry name" value="S-adenosyl-L-methionine-dependent methyltransferases"/>
    <property type="match status" value="1"/>
</dbReference>
<accession>A0AAW9S5R3</accession>
<dbReference type="InterPro" id="IPR022642">
    <property type="entry name" value="CheR_C"/>
</dbReference>
<evidence type="ECO:0000313" key="2">
    <source>
        <dbReference type="EMBL" id="MEN7546281.1"/>
    </source>
</evidence>
<dbReference type="InterPro" id="IPR029063">
    <property type="entry name" value="SAM-dependent_MTases_sf"/>
</dbReference>
<protein>
    <submittedName>
        <fullName evidence="2">Protein-glutamate O-methyltransferase CheR</fullName>
    </submittedName>
</protein>
<dbReference type="Pfam" id="PF01739">
    <property type="entry name" value="CheR"/>
    <property type="match status" value="1"/>
</dbReference>
<evidence type="ECO:0000259" key="1">
    <source>
        <dbReference type="PROSITE" id="PS50123"/>
    </source>
</evidence>
<dbReference type="AlphaFoldDB" id="A0AAW9S5R3"/>
<dbReference type="InterPro" id="IPR000780">
    <property type="entry name" value="CheR_MeTrfase"/>
</dbReference>
<dbReference type="SMART" id="SM00138">
    <property type="entry name" value="MeTrc"/>
    <property type="match status" value="1"/>
</dbReference>